<keyword evidence="6 7" id="KW-0472">Membrane</keyword>
<dbReference type="PANTHER" id="PTHR33452:SF1">
    <property type="entry name" value="INNER MEMBRANE PROTEIN YPHA-RELATED"/>
    <property type="match status" value="1"/>
</dbReference>
<feature type="transmembrane region" description="Helical" evidence="7">
    <location>
        <begin position="9"/>
        <end position="25"/>
    </location>
</feature>
<sequence length="134" mass="14169">MNRNELGKVILRVVLGFIFFIHGFVKFQGGIGNTAGFFDSLGIPGFLAYVVAFIELVGGIALILGIGTRVVSLLLALIMVGAIFTAKLPAGLLGNGQAAGYELDLALLAMAIYFVLANKSALSLDHKLFHSEKS</sequence>
<reference evidence="8" key="1">
    <citation type="submission" date="2015-02" db="EMBL/GenBank/DDBJ databases">
        <title>Genome Assembly of Bacillaceae bacterium MTCC 8252.</title>
        <authorList>
            <person name="Verma A."/>
            <person name="Khatri I."/>
            <person name="Mual P."/>
            <person name="Subramanian S."/>
            <person name="Krishnamurthi S."/>
        </authorList>
    </citation>
    <scope>NUCLEOTIDE SEQUENCE [LARGE SCALE GENOMIC DNA]</scope>
    <source>
        <strain evidence="8">MTCC 8252</strain>
    </source>
</reference>
<feature type="transmembrane region" description="Helical" evidence="7">
    <location>
        <begin position="105"/>
        <end position="124"/>
    </location>
</feature>
<organism evidence="8 9">
    <name type="scientific">Bacillus thermotolerans</name>
    <name type="common">Quasibacillus thermotolerans</name>
    <dbReference type="NCBI Taxonomy" id="1221996"/>
    <lineage>
        <taxon>Bacteria</taxon>
        <taxon>Bacillati</taxon>
        <taxon>Bacillota</taxon>
        <taxon>Bacilli</taxon>
        <taxon>Bacillales</taxon>
        <taxon>Bacillaceae</taxon>
        <taxon>Bacillus</taxon>
    </lineage>
</organism>
<dbReference type="Proteomes" id="UP000031563">
    <property type="component" value="Unassembled WGS sequence"/>
</dbReference>
<name>A0A0F5HRX0_BACTR</name>
<dbReference type="InterPro" id="IPR051907">
    <property type="entry name" value="DoxX-like_oxidoreductase"/>
</dbReference>
<keyword evidence="3" id="KW-1003">Cell membrane</keyword>
<comment type="subcellular location">
    <subcellularLocation>
        <location evidence="1">Cell membrane</location>
        <topology evidence="1">Multi-pass membrane protein</topology>
    </subcellularLocation>
</comment>
<dbReference type="InterPro" id="IPR032808">
    <property type="entry name" value="DoxX"/>
</dbReference>
<gene>
    <name evidence="8" type="ORF">QY95_03440</name>
</gene>
<evidence type="ECO:0000256" key="4">
    <source>
        <dbReference type="ARBA" id="ARBA00022692"/>
    </source>
</evidence>
<keyword evidence="4 7" id="KW-0812">Transmembrane</keyword>
<dbReference type="OrthoDB" id="886570at2"/>
<comment type="caution">
    <text evidence="8">The sequence shown here is derived from an EMBL/GenBank/DDBJ whole genome shotgun (WGS) entry which is preliminary data.</text>
</comment>
<keyword evidence="9" id="KW-1185">Reference proteome</keyword>
<evidence type="ECO:0000256" key="5">
    <source>
        <dbReference type="ARBA" id="ARBA00022989"/>
    </source>
</evidence>
<feature type="transmembrane region" description="Helical" evidence="7">
    <location>
        <begin position="45"/>
        <end position="66"/>
    </location>
</feature>
<evidence type="ECO:0000256" key="7">
    <source>
        <dbReference type="SAM" id="Phobius"/>
    </source>
</evidence>
<evidence type="ECO:0000256" key="3">
    <source>
        <dbReference type="ARBA" id="ARBA00022475"/>
    </source>
</evidence>
<comment type="similarity">
    <text evidence="2">Belongs to the DoxX family.</text>
</comment>
<proteinExistence type="inferred from homology"/>
<accession>A0A0F5HRX0</accession>
<evidence type="ECO:0000313" key="9">
    <source>
        <dbReference type="Proteomes" id="UP000031563"/>
    </source>
</evidence>
<evidence type="ECO:0000256" key="6">
    <source>
        <dbReference type="ARBA" id="ARBA00023136"/>
    </source>
</evidence>
<dbReference type="EMBL" id="JWIR02000071">
    <property type="protein sequence ID" value="KKB35587.1"/>
    <property type="molecule type" value="Genomic_DNA"/>
</dbReference>
<protein>
    <submittedName>
        <fullName evidence="8">Membrane protein</fullName>
    </submittedName>
</protein>
<dbReference type="Pfam" id="PF07681">
    <property type="entry name" value="DoxX"/>
    <property type="match status" value="1"/>
</dbReference>
<evidence type="ECO:0000256" key="2">
    <source>
        <dbReference type="ARBA" id="ARBA00006679"/>
    </source>
</evidence>
<keyword evidence="5 7" id="KW-1133">Transmembrane helix</keyword>
<dbReference type="GO" id="GO:0005886">
    <property type="term" value="C:plasma membrane"/>
    <property type="evidence" value="ECO:0007669"/>
    <property type="project" value="UniProtKB-SubCell"/>
</dbReference>
<dbReference type="RefSeq" id="WP_040047796.1">
    <property type="nucleotide sequence ID" value="NZ_JWIR02000071.1"/>
</dbReference>
<dbReference type="STRING" id="1221996.QY95_03440"/>
<evidence type="ECO:0000313" key="8">
    <source>
        <dbReference type="EMBL" id="KKB35587.1"/>
    </source>
</evidence>
<dbReference type="PANTHER" id="PTHR33452">
    <property type="entry name" value="OXIDOREDUCTASE CATD-RELATED"/>
    <property type="match status" value="1"/>
</dbReference>
<dbReference type="AlphaFoldDB" id="A0A0F5HRX0"/>
<evidence type="ECO:0000256" key="1">
    <source>
        <dbReference type="ARBA" id="ARBA00004651"/>
    </source>
</evidence>
<feature type="transmembrane region" description="Helical" evidence="7">
    <location>
        <begin position="73"/>
        <end position="93"/>
    </location>
</feature>